<keyword evidence="3" id="KW-1185">Reference proteome</keyword>
<dbReference type="Gene3D" id="3.30.70.1320">
    <property type="entry name" value="Multidrug efflux transporter AcrB pore domain like"/>
    <property type="match status" value="1"/>
</dbReference>
<comment type="caution">
    <text evidence="2">The sequence shown here is derived from an EMBL/GenBank/DDBJ whole genome shotgun (WGS) entry which is preliminary data.</text>
</comment>
<evidence type="ECO:0000313" key="3">
    <source>
        <dbReference type="Proteomes" id="UP001165444"/>
    </source>
</evidence>
<dbReference type="Pfam" id="PF00873">
    <property type="entry name" value="ACR_tran"/>
    <property type="match status" value="1"/>
</dbReference>
<dbReference type="InterPro" id="IPR027463">
    <property type="entry name" value="AcrB_DN_DC_subdom"/>
</dbReference>
<dbReference type="Gene3D" id="3.30.70.1440">
    <property type="entry name" value="Multidrug efflux transporter AcrB pore domain"/>
    <property type="match status" value="1"/>
</dbReference>
<gene>
    <name evidence="2" type="ORF">MUN53_12150</name>
</gene>
<feature type="transmembrane region" description="Helical" evidence="1">
    <location>
        <begin position="892"/>
        <end position="908"/>
    </location>
</feature>
<feature type="transmembrane region" description="Helical" evidence="1">
    <location>
        <begin position="915"/>
        <end position="933"/>
    </location>
</feature>
<proteinExistence type="predicted"/>
<dbReference type="PANTHER" id="PTHR32063:SF18">
    <property type="entry name" value="CATION EFFLUX SYSTEM PROTEIN"/>
    <property type="match status" value="1"/>
</dbReference>
<feature type="transmembrane region" description="Helical" evidence="1">
    <location>
        <begin position="12"/>
        <end position="30"/>
    </location>
</feature>
<dbReference type="Gene3D" id="1.20.1640.10">
    <property type="entry name" value="Multidrug efflux transporter AcrB transmembrane domain"/>
    <property type="match status" value="2"/>
</dbReference>
<feature type="transmembrane region" description="Helical" evidence="1">
    <location>
        <begin position="360"/>
        <end position="381"/>
    </location>
</feature>
<evidence type="ECO:0000256" key="1">
    <source>
        <dbReference type="SAM" id="Phobius"/>
    </source>
</evidence>
<dbReference type="RefSeq" id="WP_243325678.1">
    <property type="nucleotide sequence ID" value="NZ_JAKZMM010000031.1"/>
</dbReference>
<reference evidence="2 3" key="1">
    <citation type="submission" date="2022-03" db="EMBL/GenBank/DDBJ databases">
        <title>Parabacteroides sp. nov. isolated from swine feces.</title>
        <authorList>
            <person name="Bak J.E."/>
        </authorList>
    </citation>
    <scope>NUCLEOTIDE SEQUENCE [LARGE SCALE GENOMIC DNA]</scope>
    <source>
        <strain evidence="2 3">AGMB00274</strain>
    </source>
</reference>
<dbReference type="SUPFAM" id="SSF82693">
    <property type="entry name" value="Multidrug efflux transporter AcrB pore domain, PN1, PN2, PC1 and PC2 subdomains"/>
    <property type="match status" value="2"/>
</dbReference>
<evidence type="ECO:0000313" key="2">
    <source>
        <dbReference type="EMBL" id="MCJ2381352.1"/>
    </source>
</evidence>
<dbReference type="PRINTS" id="PR00702">
    <property type="entry name" value="ACRIFLAVINRP"/>
</dbReference>
<accession>A0ABT0C2W7</accession>
<keyword evidence="1" id="KW-0472">Membrane</keyword>
<dbReference type="SUPFAM" id="SSF82714">
    <property type="entry name" value="Multidrug efflux transporter AcrB TolC docking domain, DN and DC subdomains"/>
    <property type="match status" value="1"/>
</dbReference>
<dbReference type="SUPFAM" id="SSF82866">
    <property type="entry name" value="Multidrug efflux transporter AcrB transmembrane domain"/>
    <property type="match status" value="2"/>
</dbReference>
<dbReference type="EMBL" id="JAKZMM010000031">
    <property type="protein sequence ID" value="MCJ2381352.1"/>
    <property type="molecule type" value="Genomic_DNA"/>
</dbReference>
<organism evidence="2 3">
    <name type="scientific">Parabacteroides faecalis</name>
    <dbReference type="NCBI Taxonomy" id="2924040"/>
    <lineage>
        <taxon>Bacteria</taxon>
        <taxon>Pseudomonadati</taxon>
        <taxon>Bacteroidota</taxon>
        <taxon>Bacteroidia</taxon>
        <taxon>Bacteroidales</taxon>
        <taxon>Tannerellaceae</taxon>
        <taxon>Parabacteroides</taxon>
    </lineage>
</organism>
<feature type="transmembrane region" description="Helical" evidence="1">
    <location>
        <begin position="939"/>
        <end position="962"/>
    </location>
</feature>
<protein>
    <submittedName>
        <fullName evidence="2">Efflux RND transporter permease subunit</fullName>
    </submittedName>
</protein>
<feature type="transmembrane region" description="Helical" evidence="1">
    <location>
        <begin position="335"/>
        <end position="353"/>
    </location>
</feature>
<feature type="transmembrane region" description="Helical" evidence="1">
    <location>
        <begin position="983"/>
        <end position="1006"/>
    </location>
</feature>
<dbReference type="PANTHER" id="PTHR32063">
    <property type="match status" value="1"/>
</dbReference>
<feature type="transmembrane region" description="Helical" evidence="1">
    <location>
        <begin position="432"/>
        <end position="452"/>
    </location>
</feature>
<feature type="transmembrane region" description="Helical" evidence="1">
    <location>
        <begin position="387"/>
        <end position="411"/>
    </location>
</feature>
<sequence>MKLSKYFIKRPTLFWSLMVAIILGGIYSYSKMPKLEDPEISIKQANVVVLYPGASAHEVELEAVAVLEEALRSMPEVNYISSESSNGMGLVTVEMKMTVPESQVQQYWDLLRRKVNDVSAMLPSGCSTPMVIDDVSDVYGMFYALKAEGYDNREMTTYAEYLRRNLLGVNGVKRVTLFGSRDECINITLPKENLARNGMTATQIMTGIDAAHKTVEAGKYEAGNNRIQLRVSEQLKDEKDIENLLIKTMTGEQIRLGDIAQVERGYLEPQNNGFWVDGKPAIAILLSTEPGVNVTEVGKRVEARMAELMTTLPAGFESEKIFFQPDKVNKAIDSFLVNLIESVLIVVFALVFTMGFRSGLIIGSGLILTIAASFPVLLMLGTTLQRISLGAFIIAMGMLVDNAIVILDGILIDKRRGLAPKKYLFNICRKTVWPLLGATLIASSTFLCVFLAKGSASEYAHDLFLVLCVSLLISWLLAMTQVPMFAKSFLPPRIKEHPQGQDEVLNKPIHRFVRKMTSFLVDHKKVTLAVSVSLLLLAGWSFRYVKNLYFPDFDYNQFVVEYWMPSQTNPEKVRHDLLEITDRLKEKYPQIQRITASQGSAPARYCLVRPMTNGGDCYGELLVDCEDFNTCSEIIPSLRAFLRAEYPDAYIRTRRYNFSISTSHTVEVQFKGPDPAVLRRLSAEAEQIMREAQSVDPYSVQNNWKERNKSLVAYYQQMDGRRTGINRSDVGNALMAATDGLTVGALHDKDKIVRINLQIRNADGSKIQDLNDVPVWTMMPNINLSDNDMKVLLSGGMKASDVENELFKSSPLSNVTKDLDLAWEEGTVYRYDCMRAIEAECDPDYDNGSSPVKVQKEIQEKIESIPLPPGYSMRWMGEIKQQAESNEALADYYPLTLIIVLTVLLLLFNDWRKVILILICLPFVIVGVAPALIATGLPFTFMATIGMAGLMGMMIKNSIVLVDEINRLMTEEGLHPYHAIIQATVARANPVIMASATTIVGMLPLVSDPMYGSMAVSIMAGLTMGTIITLMLLPVFYAIFFKVTKPQTEE</sequence>
<keyword evidence="1" id="KW-1133">Transmembrane helix</keyword>
<dbReference type="Gene3D" id="3.30.2090.10">
    <property type="entry name" value="Multidrug efflux transporter AcrB TolC docking domain, DN and DC subdomains"/>
    <property type="match status" value="2"/>
</dbReference>
<dbReference type="Proteomes" id="UP001165444">
    <property type="component" value="Unassembled WGS sequence"/>
</dbReference>
<dbReference type="InterPro" id="IPR001036">
    <property type="entry name" value="Acrflvin-R"/>
</dbReference>
<dbReference type="Gene3D" id="3.30.70.1430">
    <property type="entry name" value="Multidrug efflux transporter AcrB pore domain"/>
    <property type="match status" value="2"/>
</dbReference>
<feature type="transmembrane region" description="Helical" evidence="1">
    <location>
        <begin position="1018"/>
        <end position="1040"/>
    </location>
</feature>
<keyword evidence="1" id="KW-0812">Transmembrane</keyword>
<feature type="transmembrane region" description="Helical" evidence="1">
    <location>
        <begin position="464"/>
        <end position="486"/>
    </location>
</feature>
<name>A0ABT0C2W7_9BACT</name>